<keyword evidence="3" id="KW-1185">Reference proteome</keyword>
<keyword evidence="1" id="KW-0812">Transmembrane</keyword>
<name>A0A1H8MFS9_9BRAD</name>
<feature type="transmembrane region" description="Helical" evidence="1">
    <location>
        <begin position="12"/>
        <end position="30"/>
    </location>
</feature>
<keyword evidence="1" id="KW-0472">Membrane</keyword>
<dbReference type="Pfam" id="PF10027">
    <property type="entry name" value="DUF2269"/>
    <property type="match status" value="1"/>
</dbReference>
<dbReference type="InterPro" id="IPR018729">
    <property type="entry name" value="DUF2269_transmembrane"/>
</dbReference>
<dbReference type="EMBL" id="FODT01000001">
    <property type="protein sequence ID" value="SEO16124.1"/>
    <property type="molecule type" value="Genomic_DNA"/>
</dbReference>
<gene>
    <name evidence="2" type="ORF">SAMN05444123_101501</name>
</gene>
<protein>
    <submittedName>
        <fullName evidence="2">Uncharacterized membrane protein</fullName>
    </submittedName>
</protein>
<feature type="transmembrane region" description="Helical" evidence="1">
    <location>
        <begin position="84"/>
        <end position="107"/>
    </location>
</feature>
<evidence type="ECO:0000313" key="2">
    <source>
        <dbReference type="EMBL" id="SEO16124.1"/>
    </source>
</evidence>
<evidence type="ECO:0000313" key="3">
    <source>
        <dbReference type="Proteomes" id="UP000199615"/>
    </source>
</evidence>
<accession>A0A1H8MFS9</accession>
<sequence length="157" mass="17448">MSDTMYDVFKFLHVVGVVVLVGNVTITAFWKAFSDLTRDPKIVAHAQRGVTVSDLIFTLLGIVLVMVGGYGAAIVKDVPLFSSFWLVAGQILFAISGMMWLGILVPLQIRQARLARSFADGSEIPERYWRDTRTWLIWGIIATVPLVAAIFVMVVKF</sequence>
<dbReference type="AlphaFoldDB" id="A0A1H8MFS9"/>
<feature type="transmembrane region" description="Helical" evidence="1">
    <location>
        <begin position="51"/>
        <end position="72"/>
    </location>
</feature>
<feature type="transmembrane region" description="Helical" evidence="1">
    <location>
        <begin position="135"/>
        <end position="155"/>
    </location>
</feature>
<keyword evidence="1" id="KW-1133">Transmembrane helix</keyword>
<proteinExistence type="predicted"/>
<dbReference type="Proteomes" id="UP000199615">
    <property type="component" value="Unassembled WGS sequence"/>
</dbReference>
<reference evidence="3" key="1">
    <citation type="submission" date="2016-10" db="EMBL/GenBank/DDBJ databases">
        <authorList>
            <person name="Varghese N."/>
            <person name="Submissions S."/>
        </authorList>
    </citation>
    <scope>NUCLEOTIDE SEQUENCE [LARGE SCALE GENOMIC DNA]</scope>
    <source>
        <strain evidence="3">DSM 123</strain>
    </source>
</reference>
<evidence type="ECO:0000256" key="1">
    <source>
        <dbReference type="SAM" id="Phobius"/>
    </source>
</evidence>
<organism evidence="2 3">
    <name type="scientific">Rhodopseudomonas pseudopalustris</name>
    <dbReference type="NCBI Taxonomy" id="1513892"/>
    <lineage>
        <taxon>Bacteria</taxon>
        <taxon>Pseudomonadati</taxon>
        <taxon>Pseudomonadota</taxon>
        <taxon>Alphaproteobacteria</taxon>
        <taxon>Hyphomicrobiales</taxon>
        <taxon>Nitrobacteraceae</taxon>
        <taxon>Rhodopseudomonas</taxon>
    </lineage>
</organism>